<dbReference type="Pfam" id="PF13378">
    <property type="entry name" value="MR_MLE_C"/>
    <property type="match status" value="1"/>
</dbReference>
<accession>A0A381TZH2</accession>
<protein>
    <recommendedName>
        <fullName evidence="4">Mandelate racemase/muconate lactonizing enzyme C-terminal domain-containing protein</fullName>
    </recommendedName>
</protein>
<dbReference type="InterPro" id="IPR036849">
    <property type="entry name" value="Enolase-like_C_sf"/>
</dbReference>
<gene>
    <name evidence="5" type="ORF">METZ01_LOCUS72437</name>
</gene>
<dbReference type="InterPro" id="IPR013342">
    <property type="entry name" value="Mandelate_racemase_C"/>
</dbReference>
<organism evidence="5">
    <name type="scientific">marine metagenome</name>
    <dbReference type="NCBI Taxonomy" id="408172"/>
    <lineage>
        <taxon>unclassified sequences</taxon>
        <taxon>metagenomes</taxon>
        <taxon>ecological metagenomes</taxon>
    </lineage>
</organism>
<dbReference type="Gene3D" id="3.30.390.10">
    <property type="entry name" value="Enolase-like, N-terminal domain"/>
    <property type="match status" value="1"/>
</dbReference>
<dbReference type="InterPro" id="IPR029017">
    <property type="entry name" value="Enolase-like_N"/>
</dbReference>
<dbReference type="PANTHER" id="PTHR13794">
    <property type="entry name" value="ENOLASE SUPERFAMILY, MANDELATE RACEMASE"/>
    <property type="match status" value="1"/>
</dbReference>
<dbReference type="SUPFAM" id="SSF51604">
    <property type="entry name" value="Enolase C-terminal domain-like"/>
    <property type="match status" value="1"/>
</dbReference>
<evidence type="ECO:0000256" key="1">
    <source>
        <dbReference type="ARBA" id="ARBA00001946"/>
    </source>
</evidence>
<evidence type="ECO:0000259" key="4">
    <source>
        <dbReference type="SMART" id="SM00922"/>
    </source>
</evidence>
<evidence type="ECO:0000256" key="2">
    <source>
        <dbReference type="ARBA" id="ARBA00022723"/>
    </source>
</evidence>
<evidence type="ECO:0000256" key="3">
    <source>
        <dbReference type="ARBA" id="ARBA00022842"/>
    </source>
</evidence>
<dbReference type="SFLD" id="SFLDS00001">
    <property type="entry name" value="Enolase"/>
    <property type="match status" value="1"/>
</dbReference>
<dbReference type="InterPro" id="IPR046945">
    <property type="entry name" value="RHMD-like"/>
</dbReference>
<sequence length="377" mass="42067">MKITSVEISVFELPMYPTVTQVVPVGDPADLRWQQAFPKGGPVPVQVMQVMTDEDINGICTVGDWRYTELTWRQIAQLRELVIGENPLERDLLLSKLKAVSRFFEPGWYGGFDNCLWDIEGKVKNLPVSELLGGSKSRIQAYYNTAGSTPEELIRDGEKGIAAGFTVLKDHLPFGANKNIETFQEFRKVFGDSIGLMHDAALVNYTFDEAVRIGKELEALNFIWLEEPLTDRHYEDYVNLCKQLEIPIAGAETLMNEPEISELWLKSGAVDILRVNGRHGTTPILNASKLAAQMNTTVEPNAYGPLFGIVHAHIDCGISNIDWFENAPPPNGAQMGEEIGLLNPIRPESGWVTPPSGPGWGSEWDWDLFKKKRVAVL</sequence>
<dbReference type="SMART" id="SM00922">
    <property type="entry name" value="MR_MLE"/>
    <property type="match status" value="1"/>
</dbReference>
<keyword evidence="3" id="KW-0460">Magnesium</keyword>
<keyword evidence="2" id="KW-0479">Metal-binding</keyword>
<feature type="domain" description="Mandelate racemase/muconate lactonizing enzyme C-terminal" evidence="4">
    <location>
        <begin position="150"/>
        <end position="247"/>
    </location>
</feature>
<dbReference type="InterPro" id="IPR029065">
    <property type="entry name" value="Enolase_C-like"/>
</dbReference>
<comment type="cofactor">
    <cofactor evidence="1">
        <name>Mg(2+)</name>
        <dbReference type="ChEBI" id="CHEBI:18420"/>
    </cofactor>
</comment>
<dbReference type="AlphaFoldDB" id="A0A381TZH2"/>
<dbReference type="PANTHER" id="PTHR13794:SF58">
    <property type="entry name" value="MITOCHONDRIAL ENOLASE SUPERFAMILY MEMBER 1"/>
    <property type="match status" value="1"/>
</dbReference>
<dbReference type="EMBL" id="UINC01005173">
    <property type="protein sequence ID" value="SVA19583.1"/>
    <property type="molecule type" value="Genomic_DNA"/>
</dbReference>
<dbReference type="GO" id="GO:0016052">
    <property type="term" value="P:carbohydrate catabolic process"/>
    <property type="evidence" value="ECO:0007669"/>
    <property type="project" value="TreeGrafter"/>
</dbReference>
<evidence type="ECO:0000313" key="5">
    <source>
        <dbReference type="EMBL" id="SVA19583.1"/>
    </source>
</evidence>
<reference evidence="5" key="1">
    <citation type="submission" date="2018-05" db="EMBL/GenBank/DDBJ databases">
        <authorList>
            <person name="Lanie J.A."/>
            <person name="Ng W.-L."/>
            <person name="Kazmierczak K.M."/>
            <person name="Andrzejewski T.M."/>
            <person name="Davidsen T.M."/>
            <person name="Wayne K.J."/>
            <person name="Tettelin H."/>
            <person name="Glass J.I."/>
            <person name="Rusch D."/>
            <person name="Podicherti R."/>
            <person name="Tsui H.-C.T."/>
            <person name="Winkler M.E."/>
        </authorList>
    </citation>
    <scope>NUCLEOTIDE SEQUENCE</scope>
</reference>
<dbReference type="SUPFAM" id="SSF54826">
    <property type="entry name" value="Enolase N-terminal domain-like"/>
    <property type="match status" value="1"/>
</dbReference>
<name>A0A381TZH2_9ZZZZ</name>
<dbReference type="GO" id="GO:0000287">
    <property type="term" value="F:magnesium ion binding"/>
    <property type="evidence" value="ECO:0007669"/>
    <property type="project" value="TreeGrafter"/>
</dbReference>
<proteinExistence type="predicted"/>
<dbReference type="GO" id="GO:0016836">
    <property type="term" value="F:hydro-lyase activity"/>
    <property type="evidence" value="ECO:0007669"/>
    <property type="project" value="TreeGrafter"/>
</dbReference>
<dbReference type="Gene3D" id="3.20.20.120">
    <property type="entry name" value="Enolase-like C-terminal domain"/>
    <property type="match status" value="1"/>
</dbReference>